<evidence type="ECO:0000259" key="2">
    <source>
        <dbReference type="PROSITE" id="PS50076"/>
    </source>
</evidence>
<organism evidence="3">
    <name type="scientific">Prasinoderma coloniale</name>
    <dbReference type="NCBI Taxonomy" id="156133"/>
    <lineage>
        <taxon>Eukaryota</taxon>
        <taxon>Viridiplantae</taxon>
        <taxon>Prasinodermophyta</taxon>
        <taxon>Prasinodermophyceae</taxon>
        <taxon>Prasinodermales</taxon>
        <taxon>Prasinodermaceae</taxon>
        <taxon>Prasinoderma</taxon>
    </lineage>
</organism>
<gene>
    <name evidence="3" type="ORF">PCOL08062_LOCUS3320</name>
</gene>
<feature type="compositionally biased region" description="Basic and acidic residues" evidence="1">
    <location>
        <begin position="440"/>
        <end position="455"/>
    </location>
</feature>
<dbReference type="Gene3D" id="1.10.287.110">
    <property type="entry name" value="DnaJ domain"/>
    <property type="match status" value="1"/>
</dbReference>
<feature type="domain" description="J" evidence="2">
    <location>
        <begin position="203"/>
        <end position="268"/>
    </location>
</feature>
<dbReference type="InterPro" id="IPR036869">
    <property type="entry name" value="J_dom_sf"/>
</dbReference>
<dbReference type="Pfam" id="PF00226">
    <property type="entry name" value="DnaJ"/>
    <property type="match status" value="1"/>
</dbReference>
<dbReference type="SMART" id="SM00271">
    <property type="entry name" value="DnaJ"/>
    <property type="match status" value="1"/>
</dbReference>
<dbReference type="PROSITE" id="PS00636">
    <property type="entry name" value="DNAJ_1"/>
    <property type="match status" value="1"/>
</dbReference>
<protein>
    <recommendedName>
        <fullName evidence="2">J domain-containing protein</fullName>
    </recommendedName>
</protein>
<dbReference type="PRINTS" id="PR00625">
    <property type="entry name" value="JDOMAIN"/>
</dbReference>
<sequence length="593" mass="63178">MTDEVSTAGPAGGAGNIDEAAAAAAAAASLDCLFSTRRPRDAAAGLSSGLKSTVKGVAAGLASLVAAPVLGAKNEGTKGFAKGLAAGVAGAVVLPVAGAVVGCVQLGRGVVNTAEAVKESHDGKTWDEERRTWTSDGVMARYKACFADSDERGVVVDNAAFSPERDAEMRAAAERQRAYAGGPSGARANAGARQSDGEVCDTELYDLLGVPTDATQGAIKKAYYVRARKLHPDKNPGDEDAKARFQAVGEAYQVLSDPALRAKYDRSGRDALKGERMMDTSVFFAVLFGSERFRDFIGELKLAMALDEAEISGGAGGAADIADAFSENGQVKRRQLRREAELSVKLCAYLRQYVEGDKDGFRMWAETEANELAHVPYGTRLLRVVGFQYKNIAEAHLTHRLDSVWAMAVQRGHTIKTYGRTIKAAMGAYQAQRRAAEIMDRANGGDEDKDADPSRRTSAGANREGANAPGGQQHEAARQDTKETQGGADSAPSEAEAIRQAAEEAMPAVLEALWCVSRLDIEATLKTACGHVLRDAEVPKEVWRERARALKLLGSIFLRAGHAGKEDAKEDHRTNVEMAMQQMAQKMAEENDA</sequence>
<dbReference type="CDD" id="cd06257">
    <property type="entry name" value="DnaJ"/>
    <property type="match status" value="1"/>
</dbReference>
<dbReference type="InterPro" id="IPR026894">
    <property type="entry name" value="DnaJ_X"/>
</dbReference>
<dbReference type="InterPro" id="IPR001623">
    <property type="entry name" value="DnaJ_domain"/>
</dbReference>
<dbReference type="AlphaFoldDB" id="A0A7R9TFE3"/>
<dbReference type="Pfam" id="PF14308">
    <property type="entry name" value="DnaJ-X"/>
    <property type="match status" value="1"/>
</dbReference>
<name>A0A7R9TFE3_9VIRI</name>
<dbReference type="InterPro" id="IPR052423">
    <property type="entry name" value="EMIR"/>
</dbReference>
<feature type="region of interest" description="Disordered" evidence="1">
    <location>
        <begin position="440"/>
        <end position="498"/>
    </location>
</feature>
<dbReference type="SUPFAM" id="SSF46565">
    <property type="entry name" value="Chaperone J-domain"/>
    <property type="match status" value="1"/>
</dbReference>
<proteinExistence type="predicted"/>
<dbReference type="PANTHER" id="PTHR44094:SF8">
    <property type="entry name" value="DNAJ HEAT SHOCK N-TERMINAL DOMAIN-CONTAINING PROTEIN-RELATED"/>
    <property type="match status" value="1"/>
</dbReference>
<evidence type="ECO:0000313" key="3">
    <source>
        <dbReference type="EMBL" id="CAD8233977.1"/>
    </source>
</evidence>
<dbReference type="EMBL" id="HBDZ01004342">
    <property type="protein sequence ID" value="CAD8233977.1"/>
    <property type="molecule type" value="Transcribed_RNA"/>
</dbReference>
<accession>A0A7R9TFE3</accession>
<dbReference type="PANTHER" id="PTHR44094">
    <property type="entry name" value="DNAJ HEAT SHOCK N-TERMINAL DOMAIN-CONTAINING PROTEIN"/>
    <property type="match status" value="1"/>
</dbReference>
<reference evidence="3" key="1">
    <citation type="submission" date="2021-01" db="EMBL/GenBank/DDBJ databases">
        <authorList>
            <person name="Corre E."/>
            <person name="Pelletier E."/>
            <person name="Niang G."/>
            <person name="Scheremetjew M."/>
            <person name="Finn R."/>
            <person name="Kale V."/>
            <person name="Holt S."/>
            <person name="Cochrane G."/>
            <person name="Meng A."/>
            <person name="Brown T."/>
            <person name="Cohen L."/>
        </authorList>
    </citation>
    <scope>NUCLEOTIDE SEQUENCE</scope>
    <source>
        <strain evidence="3">CCMP1413</strain>
    </source>
</reference>
<evidence type="ECO:0000256" key="1">
    <source>
        <dbReference type="SAM" id="MobiDB-lite"/>
    </source>
</evidence>
<dbReference type="InterPro" id="IPR018253">
    <property type="entry name" value="DnaJ_domain_CS"/>
</dbReference>
<dbReference type="PROSITE" id="PS50076">
    <property type="entry name" value="DNAJ_2"/>
    <property type="match status" value="1"/>
</dbReference>